<protein>
    <recommendedName>
        <fullName evidence="6">Transporter</fullName>
    </recommendedName>
</protein>
<evidence type="ECO:0000313" key="5">
    <source>
        <dbReference type="Proteomes" id="UP000253740"/>
    </source>
</evidence>
<organism evidence="4">
    <name type="scientific">Mizugakiibacter sediminis</name>
    <dbReference type="NCBI Taxonomy" id="1475481"/>
    <lineage>
        <taxon>Bacteria</taxon>
        <taxon>Pseudomonadati</taxon>
        <taxon>Pseudomonadota</taxon>
        <taxon>Gammaproteobacteria</taxon>
        <taxon>Lysobacterales</taxon>
        <taxon>Rhodanobacteraceae</taxon>
        <taxon>Mizugakiibacter</taxon>
    </lineage>
</organism>
<dbReference type="EMBL" id="DF952383">
    <property type="protein sequence ID" value="GAN45732.1"/>
    <property type="molecule type" value="Genomic_DNA"/>
</dbReference>
<accession>A0A0K8QMV5</accession>
<keyword evidence="5" id="KW-1185">Reference proteome</keyword>
<sequence>MIQLRLRDLLALGLLVFAASAAHAADDGKFVVSAGVDYTSGKYGTDTSTDIWDVPFGFGYAAGPWSFKLTVPYVSISGASNVIPGIGQVQNTNPRGRGRGRGGVPTPPSTVTTGSASGLGDVVAQATLQAYTDAAAQFGVDVTGKVKFGTADENKGLGTGKNDYGLNVDLYKGFGAWTVFGGVGYTRYGSSDFIPLNNGWNANLGTGYKLDEADNIGVYYYYREKISDAGFRQSEATAYWNHRIGDAWAVQAYVLGGFADGSPDWGAGANVKYTF</sequence>
<evidence type="ECO:0000256" key="1">
    <source>
        <dbReference type="SAM" id="MobiDB-lite"/>
    </source>
</evidence>
<dbReference type="HOGENOM" id="CLU_093145_0_0_6"/>
<dbReference type="Proteomes" id="UP000253740">
    <property type="component" value="Unassembled WGS sequence"/>
</dbReference>
<evidence type="ECO:0000256" key="2">
    <source>
        <dbReference type="SAM" id="SignalP"/>
    </source>
</evidence>
<dbReference type="OrthoDB" id="194048at2"/>
<dbReference type="RefSeq" id="WP_062536390.1">
    <property type="nucleotide sequence ID" value="NZ_DF970185.1"/>
</dbReference>
<feature type="chain" id="PRO_5007414733" description="Transporter" evidence="2">
    <location>
        <begin position="25"/>
        <end position="275"/>
    </location>
</feature>
<proteinExistence type="predicted"/>
<keyword evidence="2" id="KW-0732">Signal</keyword>
<gene>
    <name evidence="3" type="ORF">MBSD_2285</name>
    <name evidence="4" type="ORF">MBSD_n1363</name>
</gene>
<evidence type="ECO:0000313" key="4">
    <source>
        <dbReference type="EMBL" id="GAP66061.1"/>
    </source>
</evidence>
<dbReference type="EMBL" id="DF970185">
    <property type="protein sequence ID" value="GAP66061.1"/>
    <property type="molecule type" value="Genomic_DNA"/>
</dbReference>
<evidence type="ECO:0008006" key="6">
    <source>
        <dbReference type="Google" id="ProtNLM"/>
    </source>
</evidence>
<feature type="signal peptide" evidence="2">
    <location>
        <begin position="1"/>
        <end position="24"/>
    </location>
</feature>
<reference evidence="3" key="1">
    <citation type="submission" date="2015-03" db="EMBL/GenBank/DDBJ databases">
        <title>Draft genome sequence of Mizugakiibacter sediminis skMP5.</title>
        <authorList>
            <person name="Watanabe T."/>
            <person name="Kojima H."/>
            <person name="Fukui M."/>
        </authorList>
    </citation>
    <scope>NUCLEOTIDE SEQUENCE</scope>
    <source>
        <strain evidence="3">SkMP5</strain>
    </source>
</reference>
<name>A0A0K8QMV5_9GAMM</name>
<feature type="region of interest" description="Disordered" evidence="1">
    <location>
        <begin position="87"/>
        <end position="116"/>
    </location>
</feature>
<evidence type="ECO:0000313" key="3">
    <source>
        <dbReference type="EMBL" id="GAN45732.1"/>
    </source>
</evidence>
<dbReference type="AlphaFoldDB" id="A0A0K8QMV5"/>
<reference evidence="4" key="2">
    <citation type="submission" date="2015-08" db="EMBL/GenBank/DDBJ databases">
        <title>Complete DNA Sequence of Pseudomonas syringae pv. actinidiae, the Causal Agent of Kiwifruit Canker Disease.</title>
        <authorList>
            <person name="Rikkerink E.H.A."/>
            <person name="Fineran P.C."/>
        </authorList>
    </citation>
    <scope>NUCLEOTIDE SEQUENCE</scope>
    <source>
        <strain evidence="4">SkMP5</strain>
    </source>
</reference>